<dbReference type="PANTHER" id="PTHR30273">
    <property type="entry name" value="PERIPLASMIC SIGNAL SENSOR AND SIGMA FACTOR ACTIVATOR FECR-RELATED"/>
    <property type="match status" value="1"/>
</dbReference>
<accession>A0A1I5TXI2</accession>
<dbReference type="Pfam" id="PF16344">
    <property type="entry name" value="FecR_C"/>
    <property type="match status" value="1"/>
</dbReference>
<organism evidence="3 4">
    <name type="scientific">Pseudarcicella hirudinis</name>
    <dbReference type="NCBI Taxonomy" id="1079859"/>
    <lineage>
        <taxon>Bacteria</taxon>
        <taxon>Pseudomonadati</taxon>
        <taxon>Bacteroidota</taxon>
        <taxon>Cytophagia</taxon>
        <taxon>Cytophagales</taxon>
        <taxon>Flectobacillaceae</taxon>
        <taxon>Pseudarcicella</taxon>
    </lineage>
</organism>
<evidence type="ECO:0000313" key="4">
    <source>
        <dbReference type="Proteomes" id="UP000199306"/>
    </source>
</evidence>
<dbReference type="AlphaFoldDB" id="A0A1I5TXI2"/>
<dbReference type="Pfam" id="PF04773">
    <property type="entry name" value="FecR"/>
    <property type="match status" value="1"/>
</dbReference>
<feature type="domain" description="FecR protein" evidence="1">
    <location>
        <begin position="128"/>
        <end position="223"/>
    </location>
</feature>
<dbReference type="RefSeq" id="WP_092017524.1">
    <property type="nucleotide sequence ID" value="NZ_FOXH01000006.1"/>
</dbReference>
<evidence type="ECO:0000259" key="1">
    <source>
        <dbReference type="Pfam" id="PF04773"/>
    </source>
</evidence>
<proteinExistence type="predicted"/>
<evidence type="ECO:0000313" key="3">
    <source>
        <dbReference type="EMBL" id="SFP87738.1"/>
    </source>
</evidence>
<keyword evidence="4" id="KW-1185">Reference proteome</keyword>
<gene>
    <name evidence="3" type="ORF">SAMN04515674_106255</name>
</gene>
<dbReference type="InterPro" id="IPR012373">
    <property type="entry name" value="Ferrdict_sens_TM"/>
</dbReference>
<dbReference type="PANTHER" id="PTHR30273:SF2">
    <property type="entry name" value="PROTEIN FECR"/>
    <property type="match status" value="1"/>
</dbReference>
<dbReference type="GO" id="GO:0016989">
    <property type="term" value="F:sigma factor antagonist activity"/>
    <property type="evidence" value="ECO:0007669"/>
    <property type="project" value="TreeGrafter"/>
</dbReference>
<dbReference type="InterPro" id="IPR032508">
    <property type="entry name" value="FecR_C"/>
</dbReference>
<protein>
    <submittedName>
        <fullName evidence="3">FecR protein</fullName>
    </submittedName>
</protein>
<dbReference type="InterPro" id="IPR006860">
    <property type="entry name" value="FecR"/>
</dbReference>
<dbReference type="STRING" id="1079859.SAMN04515674_106255"/>
<dbReference type="Gene3D" id="2.60.120.1440">
    <property type="match status" value="1"/>
</dbReference>
<dbReference type="PIRSF" id="PIRSF018266">
    <property type="entry name" value="FecR"/>
    <property type="match status" value="1"/>
</dbReference>
<name>A0A1I5TXI2_9BACT</name>
<dbReference type="EMBL" id="FOXH01000006">
    <property type="protein sequence ID" value="SFP87738.1"/>
    <property type="molecule type" value="Genomic_DNA"/>
</dbReference>
<dbReference type="OrthoDB" id="1099916at2"/>
<reference evidence="3 4" key="1">
    <citation type="submission" date="2016-10" db="EMBL/GenBank/DDBJ databases">
        <authorList>
            <person name="de Groot N.N."/>
        </authorList>
    </citation>
    <scope>NUCLEOTIDE SEQUENCE [LARGE SCALE GENOMIC DNA]</scope>
    <source>
        <strain evidence="4">E92,LMG 26720,CCM 7988</strain>
    </source>
</reference>
<feature type="domain" description="Protein FecR C-terminal" evidence="2">
    <location>
        <begin position="266"/>
        <end position="333"/>
    </location>
</feature>
<sequence length="335" mass="39063">MQKKLEKIKYFLANESFRNWVKKPDAALNIFWENWFEQFPEEKEEALTARNVIEQFGYLNRYDLDQKEAETILWNIKENQEKDEERKYSGIEIPFKRWWWAAAGVLVISGFFYANQHYSRVADPEWKEVVTGNGERKMITLPDQSKVILNANSRLSFPEVFEQDIRKTILSGEGFFEVTKNPEKPFVVTTDKFQTNVLGTRFNVRAYSHENQQSVALVSGKVRVKISHTSLDLHPNEIGIMNVAKGSIEQKDFEPKEITGWKDGILLFRKAGFDVVFNKLEEMYGVRIKVQNHTELKGHYSGEFEHATLTEVLNGIAYTSDFKFRIDKNQVIISN</sequence>
<dbReference type="Gene3D" id="3.55.50.30">
    <property type="match status" value="1"/>
</dbReference>
<evidence type="ECO:0000259" key="2">
    <source>
        <dbReference type="Pfam" id="PF16344"/>
    </source>
</evidence>
<dbReference type="Proteomes" id="UP000199306">
    <property type="component" value="Unassembled WGS sequence"/>
</dbReference>